<reference evidence="4 5" key="1">
    <citation type="submission" date="2016-10" db="EMBL/GenBank/DDBJ databases">
        <authorList>
            <person name="de Groot N.N."/>
        </authorList>
    </citation>
    <scope>NUCLEOTIDE SEQUENCE [LARGE SCALE GENOMIC DNA]</scope>
    <source>
        <strain evidence="4 5">DSM 8423</strain>
    </source>
</reference>
<dbReference type="EMBL" id="FOBS01000041">
    <property type="protein sequence ID" value="SEM74318.1"/>
    <property type="molecule type" value="Genomic_DNA"/>
</dbReference>
<dbReference type="RefSeq" id="WP_093884776.1">
    <property type="nucleotide sequence ID" value="NZ_FOBS01000041.1"/>
</dbReference>
<dbReference type="Gene3D" id="3.10.20.10">
    <property type="match status" value="1"/>
</dbReference>
<proteinExistence type="inferred from homology"/>
<organism evidence="4 5">
    <name type="scientific">Syntrophus gentianae</name>
    <dbReference type="NCBI Taxonomy" id="43775"/>
    <lineage>
        <taxon>Bacteria</taxon>
        <taxon>Pseudomonadati</taxon>
        <taxon>Thermodesulfobacteriota</taxon>
        <taxon>Syntrophia</taxon>
        <taxon>Syntrophales</taxon>
        <taxon>Syntrophaceae</taxon>
        <taxon>Syntrophus</taxon>
    </lineage>
</organism>
<dbReference type="Gene3D" id="3.40.140.10">
    <property type="entry name" value="Cytidine Deaminase, domain 2"/>
    <property type="match status" value="1"/>
</dbReference>
<dbReference type="PANTHER" id="PTHR30592:SF1">
    <property type="entry name" value="SULFUR CARRIER PROTEIN FDHD"/>
    <property type="match status" value="1"/>
</dbReference>
<dbReference type="OrthoDB" id="3197277at2"/>
<dbReference type="SUPFAM" id="SSF53927">
    <property type="entry name" value="Cytidine deaminase-like"/>
    <property type="match status" value="1"/>
</dbReference>
<dbReference type="GO" id="GO:0006777">
    <property type="term" value="P:Mo-molybdopterin cofactor biosynthetic process"/>
    <property type="evidence" value="ECO:0007669"/>
    <property type="project" value="UniProtKB-UniRule"/>
</dbReference>
<comment type="subcellular location">
    <subcellularLocation>
        <location evidence="3">Cytoplasm</location>
    </subcellularLocation>
</comment>
<dbReference type="GO" id="GO:0005737">
    <property type="term" value="C:cytoplasm"/>
    <property type="evidence" value="ECO:0007669"/>
    <property type="project" value="UniProtKB-SubCell"/>
</dbReference>
<dbReference type="Pfam" id="PF02634">
    <property type="entry name" value="FdhD-NarQ"/>
    <property type="match status" value="2"/>
</dbReference>
<protein>
    <recommendedName>
        <fullName evidence="3">Protein FdhD</fullName>
    </recommendedName>
</protein>
<keyword evidence="5" id="KW-1185">Reference proteome</keyword>
<dbReference type="PANTHER" id="PTHR30592">
    <property type="entry name" value="FORMATE DEHYDROGENASE"/>
    <property type="match status" value="1"/>
</dbReference>
<evidence type="ECO:0000313" key="5">
    <source>
        <dbReference type="Proteomes" id="UP000198744"/>
    </source>
</evidence>
<comment type="function">
    <text evidence="3">Required for formate dehydrogenase (FDH) activity.</text>
</comment>
<gene>
    <name evidence="3" type="primary">fdhD</name>
    <name evidence="4" type="ORF">SAMN04489760_1419</name>
</gene>
<dbReference type="Proteomes" id="UP000198744">
    <property type="component" value="Unassembled WGS sequence"/>
</dbReference>
<dbReference type="STRING" id="43775.SAMN04489760_1419"/>
<evidence type="ECO:0000256" key="3">
    <source>
        <dbReference type="HAMAP-Rule" id="MF_00187"/>
    </source>
</evidence>
<dbReference type="InterPro" id="IPR016193">
    <property type="entry name" value="Cytidine_deaminase-like"/>
</dbReference>
<comment type="similarity">
    <text evidence="3">Belongs to the FdhD family.</text>
</comment>
<dbReference type="HAMAP" id="MF_00187">
    <property type="entry name" value="FdhD"/>
    <property type="match status" value="1"/>
</dbReference>
<evidence type="ECO:0000313" key="4">
    <source>
        <dbReference type="EMBL" id="SEM74318.1"/>
    </source>
</evidence>
<comment type="caution">
    <text evidence="3">Lacks conserved residue(s) required for the propagation of feature annotation.</text>
</comment>
<dbReference type="PIRSF" id="PIRSF015626">
    <property type="entry name" value="FdhD"/>
    <property type="match status" value="1"/>
</dbReference>
<dbReference type="InterPro" id="IPR003786">
    <property type="entry name" value="FdhD"/>
</dbReference>
<accession>A0A1H8AWY7</accession>
<dbReference type="AlphaFoldDB" id="A0A1H8AWY7"/>
<evidence type="ECO:0000256" key="1">
    <source>
        <dbReference type="ARBA" id="ARBA00022490"/>
    </source>
</evidence>
<evidence type="ECO:0000256" key="2">
    <source>
        <dbReference type="ARBA" id="ARBA00023150"/>
    </source>
</evidence>
<keyword evidence="1 3" id="KW-0963">Cytoplasm</keyword>
<name>A0A1H8AWY7_9BACT</name>
<keyword evidence="2 3" id="KW-0501">Molybdenum cofactor biosynthesis</keyword>
<sequence>MDSKILEEVSCIRADGEIIPTRERIIRETALTVFVDGRHFATAMIMAALEKEYVIGNLYVQGRIENAADIVAFELEDNIAQLELRKGIEPHPLPREIRSSLKIRSEDVADCVQAILTSPIFEETGAVHSAGLFLNGRETVSIAEDLGRHNALDKVIGAALLKNIDFSNVLATSTGRQPTEMILKCLHAGIPIIATKGVPTSLGVELAEKVGITIVGMVRKNSMIVYSHPERILCP</sequence>
<dbReference type="GO" id="GO:0016783">
    <property type="term" value="F:sulfurtransferase activity"/>
    <property type="evidence" value="ECO:0007669"/>
    <property type="project" value="InterPro"/>
</dbReference>